<organism evidence="8 9">
    <name type="scientific">Zoogloea ramigera</name>
    <dbReference type="NCBI Taxonomy" id="350"/>
    <lineage>
        <taxon>Bacteria</taxon>
        <taxon>Pseudomonadati</taxon>
        <taxon>Pseudomonadota</taxon>
        <taxon>Betaproteobacteria</taxon>
        <taxon>Rhodocyclales</taxon>
        <taxon>Zoogloeaceae</taxon>
        <taxon>Zoogloea</taxon>
    </lineage>
</organism>
<evidence type="ECO:0000259" key="7">
    <source>
        <dbReference type="PROSITE" id="PS51007"/>
    </source>
</evidence>
<comment type="caution">
    <text evidence="8">The sequence shown here is derived from an EMBL/GenBank/DDBJ whole genome shotgun (WGS) entry which is preliminary data.</text>
</comment>
<keyword evidence="9" id="KW-1185">Reference proteome</keyword>
<dbReference type="EMBL" id="BJNV01000017">
    <property type="protein sequence ID" value="GEC95361.1"/>
    <property type="molecule type" value="Genomic_DNA"/>
</dbReference>
<dbReference type="RefSeq" id="WP_141350783.1">
    <property type="nucleotide sequence ID" value="NZ_BJNV01000017.1"/>
</dbReference>
<evidence type="ECO:0000256" key="1">
    <source>
        <dbReference type="ARBA" id="ARBA00022617"/>
    </source>
</evidence>
<keyword evidence="1 4" id="KW-0349">Heme</keyword>
<dbReference type="InterPro" id="IPR009056">
    <property type="entry name" value="Cyt_c-like_dom"/>
</dbReference>
<keyword evidence="2 4" id="KW-0479">Metal-binding</keyword>
<dbReference type="AlphaFoldDB" id="A0A4Y4CR17"/>
<dbReference type="Gene3D" id="1.10.760.10">
    <property type="entry name" value="Cytochrome c-like domain"/>
    <property type="match status" value="1"/>
</dbReference>
<dbReference type="SUPFAM" id="SSF46626">
    <property type="entry name" value="Cytochrome c"/>
    <property type="match status" value="1"/>
</dbReference>
<feature type="domain" description="Cytochrome c" evidence="7">
    <location>
        <begin position="23"/>
        <end position="162"/>
    </location>
</feature>
<feature type="signal peptide" evidence="6">
    <location>
        <begin position="1"/>
        <end position="20"/>
    </location>
</feature>
<keyword evidence="6" id="KW-0732">Signal</keyword>
<evidence type="ECO:0000256" key="3">
    <source>
        <dbReference type="ARBA" id="ARBA00023004"/>
    </source>
</evidence>
<evidence type="ECO:0000256" key="6">
    <source>
        <dbReference type="SAM" id="SignalP"/>
    </source>
</evidence>
<dbReference type="GO" id="GO:0009055">
    <property type="term" value="F:electron transfer activity"/>
    <property type="evidence" value="ECO:0007669"/>
    <property type="project" value="InterPro"/>
</dbReference>
<gene>
    <name evidence="8" type="ORF">ZRA01_14340</name>
</gene>
<sequence>MKAPLLALLIALLGAAPAVADEALIDEGRRLYRDGLRADGTPVEGRRHAGPPLRGRDIACVQCHRPSGLGTVEGVAIAPAITGRHLFSPGQPRAGRRPRQAPGMTLHDHGFRTRPAYDLLALARAMADGIGPGGQALDPLMPRYALTTREVEALAAYLGSLGATPPPGITDEAIHLATVVAPDASPRRRQAMLDVLQHCVAEHGPRPGSERRPWRLHTWKLHGPPPTWPAQLARHLREQPVFALLSGIGREWAPVHEFCEAESLPCLFPNTDAPGPAPRSSIYLSPGVAVEGRVMARYLEDRPRPPRRLVQVFAADDIGRLGAAALAAELPAAARLDLRPGTPPPLLAEGDALALWLPPDALREALATLPPLPAEVLVLVSATLGELERRDETSLGATTLRQLRVVHPFDAPGRRLERMVFNLGGWMSGRGLKLARDTERLQGDTWSACAVTARALYTLDATPSREGLLERVEDAYAGATTTAYPRFTLGPGQRYGSKGAYVMRISADDRLEVEGEWVVP</sequence>
<evidence type="ECO:0000256" key="2">
    <source>
        <dbReference type="ARBA" id="ARBA00022723"/>
    </source>
</evidence>
<evidence type="ECO:0000256" key="5">
    <source>
        <dbReference type="SAM" id="MobiDB-lite"/>
    </source>
</evidence>
<evidence type="ECO:0000256" key="4">
    <source>
        <dbReference type="PROSITE-ProRule" id="PRU00433"/>
    </source>
</evidence>
<dbReference type="Proteomes" id="UP000318422">
    <property type="component" value="Unassembled WGS sequence"/>
</dbReference>
<evidence type="ECO:0000313" key="9">
    <source>
        <dbReference type="Proteomes" id="UP000318422"/>
    </source>
</evidence>
<evidence type="ECO:0000313" key="8">
    <source>
        <dbReference type="EMBL" id="GEC95361.1"/>
    </source>
</evidence>
<name>A0A4Y4CR17_ZOORA</name>
<dbReference type="InterPro" id="IPR036909">
    <property type="entry name" value="Cyt_c-like_dom_sf"/>
</dbReference>
<dbReference type="GO" id="GO:0046872">
    <property type="term" value="F:metal ion binding"/>
    <property type="evidence" value="ECO:0007669"/>
    <property type="project" value="UniProtKB-KW"/>
</dbReference>
<dbReference type="PROSITE" id="PS51007">
    <property type="entry name" value="CYTC"/>
    <property type="match status" value="1"/>
</dbReference>
<protein>
    <submittedName>
        <fullName evidence="8">Cytochrome c</fullName>
    </submittedName>
</protein>
<proteinExistence type="predicted"/>
<feature type="chain" id="PRO_5021337910" evidence="6">
    <location>
        <begin position="21"/>
        <end position="520"/>
    </location>
</feature>
<accession>A0A4Y4CR17</accession>
<reference evidence="8 9" key="1">
    <citation type="submission" date="2019-06" db="EMBL/GenBank/DDBJ databases">
        <title>Whole genome shotgun sequence of Zoogloea ramigera NBRC 15342.</title>
        <authorList>
            <person name="Hosoyama A."/>
            <person name="Uohara A."/>
            <person name="Ohji S."/>
            <person name="Ichikawa N."/>
        </authorList>
    </citation>
    <scope>NUCLEOTIDE SEQUENCE [LARGE SCALE GENOMIC DNA]</scope>
    <source>
        <strain evidence="8 9">NBRC 15342</strain>
    </source>
</reference>
<dbReference type="OrthoDB" id="5558268at2"/>
<feature type="region of interest" description="Disordered" evidence="5">
    <location>
        <begin position="87"/>
        <end position="108"/>
    </location>
</feature>
<dbReference type="GO" id="GO:0020037">
    <property type="term" value="F:heme binding"/>
    <property type="evidence" value="ECO:0007669"/>
    <property type="project" value="InterPro"/>
</dbReference>
<keyword evidence="3 4" id="KW-0408">Iron</keyword>